<dbReference type="Proteomes" id="UP000054018">
    <property type="component" value="Unassembled WGS sequence"/>
</dbReference>
<evidence type="ECO:0008006" key="3">
    <source>
        <dbReference type="Google" id="ProtNLM"/>
    </source>
</evidence>
<organism evidence="1 2">
    <name type="scientific">Pisolithus microcarpus 441</name>
    <dbReference type="NCBI Taxonomy" id="765257"/>
    <lineage>
        <taxon>Eukaryota</taxon>
        <taxon>Fungi</taxon>
        <taxon>Dikarya</taxon>
        <taxon>Basidiomycota</taxon>
        <taxon>Agaricomycotina</taxon>
        <taxon>Agaricomycetes</taxon>
        <taxon>Agaricomycetidae</taxon>
        <taxon>Boletales</taxon>
        <taxon>Sclerodermatineae</taxon>
        <taxon>Pisolithaceae</taxon>
        <taxon>Pisolithus</taxon>
    </lineage>
</organism>
<dbReference type="EMBL" id="KN833744">
    <property type="protein sequence ID" value="KIK22047.1"/>
    <property type="molecule type" value="Genomic_DNA"/>
</dbReference>
<reference evidence="2" key="2">
    <citation type="submission" date="2015-01" db="EMBL/GenBank/DDBJ databases">
        <title>Evolutionary Origins and Diversification of the Mycorrhizal Mutualists.</title>
        <authorList>
            <consortium name="DOE Joint Genome Institute"/>
            <consortium name="Mycorrhizal Genomics Consortium"/>
            <person name="Kohler A."/>
            <person name="Kuo A."/>
            <person name="Nagy L.G."/>
            <person name="Floudas D."/>
            <person name="Copeland A."/>
            <person name="Barry K.W."/>
            <person name="Cichocki N."/>
            <person name="Veneault-Fourrey C."/>
            <person name="LaButti K."/>
            <person name="Lindquist E.A."/>
            <person name="Lipzen A."/>
            <person name="Lundell T."/>
            <person name="Morin E."/>
            <person name="Murat C."/>
            <person name="Riley R."/>
            <person name="Ohm R."/>
            <person name="Sun H."/>
            <person name="Tunlid A."/>
            <person name="Henrissat B."/>
            <person name="Grigoriev I.V."/>
            <person name="Hibbett D.S."/>
            <person name="Martin F."/>
        </authorList>
    </citation>
    <scope>NUCLEOTIDE SEQUENCE [LARGE SCALE GENOMIC DNA]</scope>
    <source>
        <strain evidence="2">441</strain>
    </source>
</reference>
<dbReference type="STRING" id="765257.A0A0C9ZHT4"/>
<dbReference type="OrthoDB" id="2649251at2759"/>
<protein>
    <recommendedName>
        <fullName evidence="3">F-box domain-containing protein</fullName>
    </recommendedName>
</protein>
<keyword evidence="2" id="KW-1185">Reference proteome</keyword>
<sequence length="396" mass="44648">KLVHVSRRWRAVVFDTPSIWNEIILGCYEGRPGLLKLHLERSRQTPLTVTLDSDQQPELDVVLLHASRIRFLLIFGGAQHIIDRLASFTFPALEFLLVYPLAHSAYSLLSLYSRTPALKCLQLHGSYDHPLPSGPAAGQLSTSAPRTTCLSNIPVQSLIHLSLEGPMDSWRLPPDSIHFPVLESLKLRTDYPMSLLEAIVAPKLEQFEFSRAFDMLPVYKAFDGPTSKFNNVRHIVFAASPSRDVARHGAFDLAQEFCYVFPGVRHAKIHMQYLRPLFYPCQTVGHPHIPIDNWTRLESLEIHDLDVNEVDVYFVSWFRMRKDLGLHLKLTSERHTANHSFVAPGASKPGLYQTFQECCASVELCCIPVSSPMYLSLSADSLHLVSVGRCILEDAP</sequence>
<reference evidence="1 2" key="1">
    <citation type="submission" date="2014-04" db="EMBL/GenBank/DDBJ databases">
        <authorList>
            <consortium name="DOE Joint Genome Institute"/>
            <person name="Kuo A."/>
            <person name="Kohler A."/>
            <person name="Costa M.D."/>
            <person name="Nagy L.G."/>
            <person name="Floudas D."/>
            <person name="Copeland A."/>
            <person name="Barry K.W."/>
            <person name="Cichocki N."/>
            <person name="Veneault-Fourrey C."/>
            <person name="LaButti K."/>
            <person name="Lindquist E.A."/>
            <person name="Lipzen A."/>
            <person name="Lundell T."/>
            <person name="Morin E."/>
            <person name="Murat C."/>
            <person name="Sun H."/>
            <person name="Tunlid A."/>
            <person name="Henrissat B."/>
            <person name="Grigoriev I.V."/>
            <person name="Hibbett D.S."/>
            <person name="Martin F."/>
            <person name="Nordberg H.P."/>
            <person name="Cantor M.N."/>
            <person name="Hua S.X."/>
        </authorList>
    </citation>
    <scope>NUCLEOTIDE SEQUENCE [LARGE SCALE GENOMIC DNA]</scope>
    <source>
        <strain evidence="1 2">441</strain>
    </source>
</reference>
<gene>
    <name evidence="1" type="ORF">PISMIDRAFT_11902</name>
</gene>
<feature type="non-terminal residue" evidence="1">
    <location>
        <position position="1"/>
    </location>
</feature>
<dbReference type="HOGENOM" id="CLU_023752_1_0_1"/>
<dbReference type="AlphaFoldDB" id="A0A0C9ZHT4"/>
<name>A0A0C9ZHT4_9AGAM</name>
<evidence type="ECO:0000313" key="2">
    <source>
        <dbReference type="Proteomes" id="UP000054018"/>
    </source>
</evidence>
<proteinExistence type="predicted"/>
<accession>A0A0C9ZHT4</accession>
<evidence type="ECO:0000313" key="1">
    <source>
        <dbReference type="EMBL" id="KIK22047.1"/>
    </source>
</evidence>